<name>A0A151MH14_ALLMI</name>
<dbReference type="Proteomes" id="UP000050525">
    <property type="component" value="Unassembled WGS sequence"/>
</dbReference>
<gene>
    <name evidence="1" type="ORF">Y1Q_0013289</name>
</gene>
<reference evidence="1 2" key="1">
    <citation type="journal article" date="2012" name="Genome Biol.">
        <title>Sequencing three crocodilian genomes to illuminate the evolution of archosaurs and amniotes.</title>
        <authorList>
            <person name="St John J.A."/>
            <person name="Braun E.L."/>
            <person name="Isberg S.R."/>
            <person name="Miles L.G."/>
            <person name="Chong A.Y."/>
            <person name="Gongora J."/>
            <person name="Dalzell P."/>
            <person name="Moran C."/>
            <person name="Bed'hom B."/>
            <person name="Abzhanov A."/>
            <person name="Burgess S.C."/>
            <person name="Cooksey A.M."/>
            <person name="Castoe T.A."/>
            <person name="Crawford N.G."/>
            <person name="Densmore L.D."/>
            <person name="Drew J.C."/>
            <person name="Edwards S.V."/>
            <person name="Faircloth B.C."/>
            <person name="Fujita M.K."/>
            <person name="Greenwold M.J."/>
            <person name="Hoffmann F.G."/>
            <person name="Howard J.M."/>
            <person name="Iguchi T."/>
            <person name="Janes D.E."/>
            <person name="Khan S.Y."/>
            <person name="Kohno S."/>
            <person name="de Koning A.J."/>
            <person name="Lance S.L."/>
            <person name="McCarthy F.M."/>
            <person name="McCormack J.E."/>
            <person name="Merchant M.E."/>
            <person name="Peterson D.G."/>
            <person name="Pollock D.D."/>
            <person name="Pourmand N."/>
            <person name="Raney B.J."/>
            <person name="Roessler K.A."/>
            <person name="Sanford J.R."/>
            <person name="Sawyer R.H."/>
            <person name="Schmidt C.J."/>
            <person name="Triplett E.W."/>
            <person name="Tuberville T.D."/>
            <person name="Venegas-Anaya M."/>
            <person name="Howard J.T."/>
            <person name="Jarvis E.D."/>
            <person name="Guillette L.J.Jr."/>
            <person name="Glenn T.C."/>
            <person name="Green R.E."/>
            <person name="Ray D.A."/>
        </authorList>
    </citation>
    <scope>NUCLEOTIDE SEQUENCE [LARGE SCALE GENOMIC DNA]</scope>
    <source>
        <strain evidence="1">KSC_2009_1</strain>
    </source>
</reference>
<dbReference type="EMBL" id="AKHW03006169">
    <property type="protein sequence ID" value="KYO23801.1"/>
    <property type="molecule type" value="Genomic_DNA"/>
</dbReference>
<accession>A0A151MH14</accession>
<dbReference type="AlphaFoldDB" id="A0A151MH14"/>
<protein>
    <submittedName>
        <fullName evidence="1">Uncharacterized protein</fullName>
    </submittedName>
</protein>
<comment type="caution">
    <text evidence="1">The sequence shown here is derived from an EMBL/GenBank/DDBJ whole genome shotgun (WGS) entry which is preliminary data.</text>
</comment>
<evidence type="ECO:0000313" key="2">
    <source>
        <dbReference type="Proteomes" id="UP000050525"/>
    </source>
</evidence>
<evidence type="ECO:0000313" key="1">
    <source>
        <dbReference type="EMBL" id="KYO23801.1"/>
    </source>
</evidence>
<proteinExistence type="predicted"/>
<keyword evidence="2" id="KW-1185">Reference proteome</keyword>
<organism evidence="1 2">
    <name type="scientific">Alligator mississippiensis</name>
    <name type="common">American alligator</name>
    <dbReference type="NCBI Taxonomy" id="8496"/>
    <lineage>
        <taxon>Eukaryota</taxon>
        <taxon>Metazoa</taxon>
        <taxon>Chordata</taxon>
        <taxon>Craniata</taxon>
        <taxon>Vertebrata</taxon>
        <taxon>Euteleostomi</taxon>
        <taxon>Archelosauria</taxon>
        <taxon>Archosauria</taxon>
        <taxon>Crocodylia</taxon>
        <taxon>Alligatoridae</taxon>
        <taxon>Alligatorinae</taxon>
        <taxon>Alligator</taxon>
    </lineage>
</organism>
<sequence>MVKSKITCYPWPVHPIHRTLIRVCGCNCYKKSPRQSIFPDFNFPSDPEMTSKAKWSLGDICSSEPLPNEPSGDTADTRGAKTQRLVLLYQSLLIFLATP</sequence>